<dbReference type="AlphaFoldDB" id="A0A1Z1MDY6"/>
<geneLocation type="chloroplast" evidence="2"/>
<proteinExistence type="predicted"/>
<reference evidence="2" key="1">
    <citation type="journal article" date="2017" name="J. Phycol.">
        <title>Analysis of chloroplast genomes and a supermatrix inform reclassification of the Rhodomelaceae (Rhodophyta).</title>
        <authorList>
            <person name="Diaz-Tapia P."/>
            <person name="Maggs C.A."/>
            <person name="West J.A."/>
            <person name="Verbruggen H."/>
        </authorList>
    </citation>
    <scope>NUCLEOTIDE SEQUENCE</scope>
    <source>
        <strain evidence="2">PD763</strain>
    </source>
</reference>
<keyword evidence="2" id="KW-0934">Plastid</keyword>
<dbReference type="InterPro" id="IPR008629">
    <property type="entry name" value="GUN4-like"/>
</dbReference>
<dbReference type="PANTHER" id="PTHR34800:SF1">
    <property type="entry name" value="TETRAPYRROLE-BINDING PROTEIN, CHLOROPLASTIC"/>
    <property type="match status" value="1"/>
</dbReference>
<accession>A0A1Z1MDY6</accession>
<dbReference type="RefSeq" id="YP_009395298.1">
    <property type="nucleotide sequence ID" value="NC_035277.1"/>
</dbReference>
<dbReference type="GO" id="GO:0046906">
    <property type="term" value="F:tetrapyrrole binding"/>
    <property type="evidence" value="ECO:0007669"/>
    <property type="project" value="TreeGrafter"/>
</dbReference>
<dbReference type="Gene3D" id="1.10.10.1770">
    <property type="entry name" value="Gun4-like"/>
    <property type="match status" value="1"/>
</dbReference>
<evidence type="ECO:0000259" key="1">
    <source>
        <dbReference type="Pfam" id="PF05419"/>
    </source>
</evidence>
<dbReference type="CDD" id="cd16383">
    <property type="entry name" value="GUN4"/>
    <property type="match status" value="1"/>
</dbReference>
<keyword evidence="2" id="KW-0150">Chloroplast</keyword>
<dbReference type="InterPro" id="IPR037215">
    <property type="entry name" value="GUN4-like_sf"/>
</dbReference>
<protein>
    <recommendedName>
        <fullName evidence="1">GUN4-like domain-containing protein</fullName>
    </recommendedName>
</protein>
<organism evidence="2">
    <name type="scientific">Polysiphonia infestans</name>
    <dbReference type="NCBI Taxonomy" id="2006978"/>
    <lineage>
        <taxon>Eukaryota</taxon>
        <taxon>Rhodophyta</taxon>
        <taxon>Florideophyceae</taxon>
        <taxon>Rhodymeniophycidae</taxon>
        <taxon>Ceramiales</taxon>
        <taxon>Rhodomelaceae</taxon>
        <taxon>Polysiphonioideae</taxon>
        <taxon>Polysiphonia</taxon>
    </lineage>
</organism>
<gene>
    <name evidence="2" type="primary">ycf53</name>
</gene>
<dbReference type="Pfam" id="PF05419">
    <property type="entry name" value="GUN4"/>
    <property type="match status" value="1"/>
</dbReference>
<dbReference type="Gene3D" id="1.25.40.620">
    <property type="match status" value="1"/>
</dbReference>
<sequence>MEETQNKTPCAEEQIKIIFSKNDKIVSSKTEDMINKIIKQEVGKKLILSTIIERYKNINQTVDIVDGLVYQKIVETKDNELINELLFSLPKGIINLEKSTLINYQPLQKLLIQKSFREADKLTQKHLCELVEKQTQNTKNWLYFTDIQFISNHELFTIDLLWKTYSRGKFGFSIQKDIWIKYDQRWDKLWEKINWLDTQTGIMKRYPQDFNWTTEAPEGHLPLFNQLRGTQTLCYLFNKIDW</sequence>
<dbReference type="PANTHER" id="PTHR34800">
    <property type="entry name" value="TETRAPYRROLE-BINDING PROTEIN, CHLOROPLASTIC"/>
    <property type="match status" value="1"/>
</dbReference>
<dbReference type="GeneID" id="33357303"/>
<name>A0A1Z1MDY6_9FLOR</name>
<dbReference type="SUPFAM" id="SSF140869">
    <property type="entry name" value="GUN4-like"/>
    <property type="match status" value="1"/>
</dbReference>
<evidence type="ECO:0000313" key="2">
    <source>
        <dbReference type="EMBL" id="ARW64278.1"/>
    </source>
</evidence>
<dbReference type="EMBL" id="MF101432">
    <property type="protein sequence ID" value="ARW64278.1"/>
    <property type="molecule type" value="Genomic_DNA"/>
</dbReference>
<feature type="domain" description="GUN4-like" evidence="1">
    <location>
        <begin position="99"/>
        <end position="238"/>
    </location>
</feature>